<accession>A0A373FPR3</accession>
<dbReference type="AlphaFoldDB" id="A0A373FPR3"/>
<name>A0A373FPR3_COMTE</name>
<keyword evidence="2" id="KW-1185">Reference proteome</keyword>
<protein>
    <submittedName>
        <fullName evidence="1">Uncharacterized protein</fullName>
    </submittedName>
</protein>
<dbReference type="Proteomes" id="UP000261948">
    <property type="component" value="Unassembled WGS sequence"/>
</dbReference>
<dbReference type="EMBL" id="QURR01000008">
    <property type="protein sequence ID" value="RGE45542.1"/>
    <property type="molecule type" value="Genomic_DNA"/>
</dbReference>
<organism evidence="1 2">
    <name type="scientific">Comamonas testosteroni</name>
    <name type="common">Pseudomonas testosteroni</name>
    <dbReference type="NCBI Taxonomy" id="285"/>
    <lineage>
        <taxon>Bacteria</taxon>
        <taxon>Pseudomonadati</taxon>
        <taxon>Pseudomonadota</taxon>
        <taxon>Betaproteobacteria</taxon>
        <taxon>Burkholderiales</taxon>
        <taxon>Comamonadaceae</taxon>
        <taxon>Comamonas</taxon>
    </lineage>
</organism>
<sequence length="59" mass="6738">MSNTAPTDQANAIRWLLENSRSDVSFEEAIRQLYRALRGDTQAEAILHELAQSRDQGRH</sequence>
<gene>
    <name evidence="1" type="ORF">DZC30_08065</name>
</gene>
<reference evidence="1 2" key="1">
    <citation type="submission" date="2018-08" db="EMBL/GenBank/DDBJ databases">
        <title>Comamonas testosteroni strain SWCO2.</title>
        <authorList>
            <person name="Jiang N."/>
            <person name="Zhang X.Z."/>
        </authorList>
    </citation>
    <scope>NUCLEOTIDE SEQUENCE [LARGE SCALE GENOMIC DNA]</scope>
    <source>
        <strain evidence="1 2">SWCO2</strain>
    </source>
</reference>
<proteinExistence type="predicted"/>
<comment type="caution">
    <text evidence="1">The sequence shown here is derived from an EMBL/GenBank/DDBJ whole genome shotgun (WGS) entry which is preliminary data.</text>
</comment>
<evidence type="ECO:0000313" key="1">
    <source>
        <dbReference type="EMBL" id="RGE45542.1"/>
    </source>
</evidence>
<evidence type="ECO:0000313" key="2">
    <source>
        <dbReference type="Proteomes" id="UP000261948"/>
    </source>
</evidence>